<dbReference type="InterPro" id="IPR008521">
    <property type="entry name" value="Mg_trans_NIPA"/>
</dbReference>
<evidence type="ECO:0000256" key="3">
    <source>
        <dbReference type="ARBA" id="ARBA00022989"/>
    </source>
</evidence>
<evidence type="ECO:0000256" key="4">
    <source>
        <dbReference type="ARBA" id="ARBA00023136"/>
    </source>
</evidence>
<reference evidence="6 7" key="1">
    <citation type="journal article" date="2014" name="Agronomy (Basel)">
        <title>A Draft Genome Sequence for Ensete ventricosum, the Drought-Tolerant Tree Against Hunger.</title>
        <authorList>
            <person name="Harrison J."/>
            <person name="Moore K.A."/>
            <person name="Paszkiewicz K."/>
            <person name="Jones T."/>
            <person name="Grant M."/>
            <person name="Ambacheew D."/>
            <person name="Muzemil S."/>
            <person name="Studholme D.J."/>
        </authorList>
    </citation>
    <scope>NUCLEOTIDE SEQUENCE [LARGE SCALE GENOMIC DNA]</scope>
</reference>
<comment type="subcellular location">
    <subcellularLocation>
        <location evidence="5">Cell membrane</location>
        <topology evidence="5">Multi-pass membrane protein</topology>
    </subcellularLocation>
    <subcellularLocation>
        <location evidence="5">Early endosome</location>
    </subcellularLocation>
    <subcellularLocation>
        <location evidence="1">Membrane</location>
        <topology evidence="1">Multi-pass membrane protein</topology>
    </subcellularLocation>
</comment>
<name>A0A444D1F1_ENSVE</name>
<keyword evidence="5" id="KW-0460">Magnesium</keyword>
<keyword evidence="5" id="KW-0813">Transport</keyword>
<dbReference type="EMBL" id="AMZH03015376">
    <property type="protein sequence ID" value="RRT46164.1"/>
    <property type="molecule type" value="Genomic_DNA"/>
</dbReference>
<accession>A0A444D1F1</accession>
<dbReference type="Proteomes" id="UP000287651">
    <property type="component" value="Unassembled WGS sequence"/>
</dbReference>
<dbReference type="GO" id="GO:0005886">
    <property type="term" value="C:plasma membrane"/>
    <property type="evidence" value="ECO:0007669"/>
    <property type="project" value="UniProtKB-SubCell"/>
</dbReference>
<feature type="transmembrane region" description="Helical" evidence="5">
    <location>
        <begin position="24"/>
        <end position="43"/>
    </location>
</feature>
<dbReference type="PANTHER" id="PTHR12570:SF91">
    <property type="entry name" value="MAGNESIUM TRANSPORTER-RELATED"/>
    <property type="match status" value="1"/>
</dbReference>
<proteinExistence type="inferred from homology"/>
<comment type="caution">
    <text evidence="6">The sequence shown here is derived from an EMBL/GenBank/DDBJ whole genome shotgun (WGS) entry which is preliminary data.</text>
</comment>
<keyword evidence="5" id="KW-0967">Endosome</keyword>
<evidence type="ECO:0000256" key="1">
    <source>
        <dbReference type="ARBA" id="ARBA00004141"/>
    </source>
</evidence>
<evidence type="ECO:0000256" key="5">
    <source>
        <dbReference type="RuleBase" id="RU363078"/>
    </source>
</evidence>
<comment type="caution">
    <text evidence="5">Lacks conserved residue(s) required for the propagation of feature annotation.</text>
</comment>
<keyword evidence="5" id="KW-1003">Cell membrane</keyword>
<dbReference type="GO" id="GO:0015095">
    <property type="term" value="F:magnesium ion transmembrane transporter activity"/>
    <property type="evidence" value="ECO:0007669"/>
    <property type="project" value="UniProtKB-UniRule"/>
</dbReference>
<protein>
    <recommendedName>
        <fullName evidence="5">Probable magnesium transporter</fullName>
    </recommendedName>
</protein>
<dbReference type="AlphaFoldDB" id="A0A444D1F1"/>
<comment type="similarity">
    <text evidence="5">Belongs to the NIPA (TC 2.A.7) family.</text>
</comment>
<sequence length="158" mass="17071">MAPADTASAGSWVESYTGMSSDNIKGLVLALSSSFFIGASFIVKKKGLKKAGASGVRAGAGGYSYLYEPLWWAGMITKAIFSLFLTMKGVDIVLVINCAGYECASSWNSSQVDIFRNEPVGLSPNLGVHNHSHCLYPYPDELFEQSTEKVTEYGCILY</sequence>
<keyword evidence="5" id="KW-0406">Ion transport</keyword>
<gene>
    <name evidence="6" type="ORF">B296_00054636</name>
</gene>
<evidence type="ECO:0000313" key="7">
    <source>
        <dbReference type="Proteomes" id="UP000287651"/>
    </source>
</evidence>
<dbReference type="GO" id="GO:0005769">
    <property type="term" value="C:early endosome"/>
    <property type="evidence" value="ECO:0007669"/>
    <property type="project" value="UniProtKB-SubCell"/>
</dbReference>
<evidence type="ECO:0000256" key="2">
    <source>
        <dbReference type="ARBA" id="ARBA00022692"/>
    </source>
</evidence>
<comment type="subunit">
    <text evidence="5">Homodimer.</text>
</comment>
<keyword evidence="3 5" id="KW-1133">Transmembrane helix</keyword>
<dbReference type="PANTHER" id="PTHR12570">
    <property type="match status" value="1"/>
</dbReference>
<keyword evidence="4 5" id="KW-0472">Membrane</keyword>
<keyword evidence="2 5" id="KW-0812">Transmembrane</keyword>
<evidence type="ECO:0000313" key="6">
    <source>
        <dbReference type="EMBL" id="RRT46164.1"/>
    </source>
</evidence>
<comment type="function">
    <text evidence="5">Acts as a Mg(2+) transporter. Can also transport other divalent cations such as Fe(2+), Sr(2+), Ba(2+), Mn(2+) and Co(2+) but to a much less extent than Mg(2+).</text>
</comment>
<organism evidence="6 7">
    <name type="scientific">Ensete ventricosum</name>
    <name type="common">Abyssinian banana</name>
    <name type="synonym">Musa ensete</name>
    <dbReference type="NCBI Taxonomy" id="4639"/>
    <lineage>
        <taxon>Eukaryota</taxon>
        <taxon>Viridiplantae</taxon>
        <taxon>Streptophyta</taxon>
        <taxon>Embryophyta</taxon>
        <taxon>Tracheophyta</taxon>
        <taxon>Spermatophyta</taxon>
        <taxon>Magnoliopsida</taxon>
        <taxon>Liliopsida</taxon>
        <taxon>Zingiberales</taxon>
        <taxon>Musaceae</taxon>
        <taxon>Ensete</taxon>
    </lineage>
</organism>
<dbReference type="Pfam" id="PF05653">
    <property type="entry name" value="Mg_trans_NIPA"/>
    <property type="match status" value="1"/>
</dbReference>